<dbReference type="GO" id="GO:0003989">
    <property type="term" value="F:acetyl-CoA carboxylase activity"/>
    <property type="evidence" value="ECO:0007669"/>
    <property type="project" value="InterPro"/>
</dbReference>
<evidence type="ECO:0000256" key="6">
    <source>
        <dbReference type="ARBA" id="ARBA00023160"/>
    </source>
</evidence>
<evidence type="ECO:0000256" key="7">
    <source>
        <dbReference type="ARBA" id="ARBA00023267"/>
    </source>
</evidence>
<dbReference type="GO" id="GO:0009317">
    <property type="term" value="C:acetyl-CoA carboxylase complex"/>
    <property type="evidence" value="ECO:0007669"/>
    <property type="project" value="InterPro"/>
</dbReference>
<dbReference type="InterPro" id="IPR001882">
    <property type="entry name" value="Biotin_BS"/>
</dbReference>
<evidence type="ECO:0000256" key="5">
    <source>
        <dbReference type="ARBA" id="ARBA00023098"/>
    </source>
</evidence>
<dbReference type="PANTHER" id="PTHR45266">
    <property type="entry name" value="OXALOACETATE DECARBOXYLASE ALPHA CHAIN"/>
    <property type="match status" value="1"/>
</dbReference>
<protein>
    <recommendedName>
        <fullName evidence="2 8">Biotin carboxyl carrier protein of acetyl-CoA carboxylase</fullName>
    </recommendedName>
</protein>
<dbReference type="KEGG" id="rmar:GBA65_00235"/>
<sequence>MPLPLDDVGKLVELLAESGVGEIRVRQGELEITVKAKPEAAPVAVSAEPRVHAAEAAVPDAQVLETQAEVPSTNGLHAVRSPVVGTFYRAPAPGEGPYVEVGDKVRAGQTLCIVEAMKLMNEIPSDVSGEVVEILAENSGGVEYDQPLFHIRPEA</sequence>
<dbReference type="PROSITE" id="PS00188">
    <property type="entry name" value="BIOTIN"/>
    <property type="match status" value="1"/>
</dbReference>
<name>A0A6G8Q2N3_9ACTN</name>
<dbReference type="CDD" id="cd06850">
    <property type="entry name" value="biotinyl_domain"/>
    <property type="match status" value="1"/>
</dbReference>
<dbReference type="Gene3D" id="2.40.50.100">
    <property type="match status" value="1"/>
</dbReference>
<comment type="pathway">
    <text evidence="1 8">Lipid metabolism; fatty acid biosynthesis.</text>
</comment>
<accession>A0A6G8Q2N3</accession>
<dbReference type="GO" id="GO:0006633">
    <property type="term" value="P:fatty acid biosynthetic process"/>
    <property type="evidence" value="ECO:0007669"/>
    <property type="project" value="UniProtKB-UniPathway"/>
</dbReference>
<gene>
    <name evidence="10" type="primary">accB</name>
    <name evidence="10" type="ORF">GBA65_00235</name>
</gene>
<organism evidence="10 11">
    <name type="scientific">Rubrobacter marinus</name>
    <dbReference type="NCBI Taxonomy" id="2653852"/>
    <lineage>
        <taxon>Bacteria</taxon>
        <taxon>Bacillati</taxon>
        <taxon>Actinomycetota</taxon>
        <taxon>Rubrobacteria</taxon>
        <taxon>Rubrobacterales</taxon>
        <taxon>Rubrobacteraceae</taxon>
        <taxon>Rubrobacter</taxon>
    </lineage>
</organism>
<feature type="domain" description="Lipoyl-binding" evidence="9">
    <location>
        <begin position="67"/>
        <end position="152"/>
    </location>
</feature>
<keyword evidence="11" id="KW-1185">Reference proteome</keyword>
<evidence type="ECO:0000256" key="3">
    <source>
        <dbReference type="ARBA" id="ARBA00022516"/>
    </source>
</evidence>
<keyword evidence="7 8" id="KW-0092">Biotin</keyword>
<evidence type="ECO:0000313" key="11">
    <source>
        <dbReference type="Proteomes" id="UP000502706"/>
    </source>
</evidence>
<dbReference type="PRINTS" id="PR01071">
    <property type="entry name" value="ACOABIOTINCC"/>
</dbReference>
<dbReference type="InterPro" id="IPR011053">
    <property type="entry name" value="Single_hybrid_motif"/>
</dbReference>
<dbReference type="SUPFAM" id="SSF51230">
    <property type="entry name" value="Single hybrid motif"/>
    <property type="match status" value="1"/>
</dbReference>
<keyword evidence="3 8" id="KW-0444">Lipid biosynthesis</keyword>
<dbReference type="InterPro" id="IPR050709">
    <property type="entry name" value="Biotin_Carboxyl_Carrier/Decarb"/>
</dbReference>
<evidence type="ECO:0000256" key="1">
    <source>
        <dbReference type="ARBA" id="ARBA00005194"/>
    </source>
</evidence>
<comment type="function">
    <text evidence="8">This protein is a component of the acetyl coenzyme A carboxylase complex; first, biotin carboxylase catalyzes the carboxylation of the carrier protein and then the transcarboxylase transfers the carboxyl group to form malonyl-CoA.</text>
</comment>
<keyword evidence="6 8" id="KW-0275">Fatty acid biosynthesis</keyword>
<dbReference type="Proteomes" id="UP000502706">
    <property type="component" value="Chromosome"/>
</dbReference>
<keyword evidence="4 8" id="KW-0276">Fatty acid metabolism</keyword>
<dbReference type="PROSITE" id="PS50968">
    <property type="entry name" value="BIOTINYL_LIPOYL"/>
    <property type="match status" value="1"/>
</dbReference>
<dbReference type="InterPro" id="IPR001249">
    <property type="entry name" value="AcCoA_biotinCC"/>
</dbReference>
<reference evidence="10 11" key="1">
    <citation type="submission" date="2019-10" db="EMBL/GenBank/DDBJ databases">
        <title>Rubrobacter sp nov SCSIO 52915 isolated from a deep-sea sediment in the South China Sea.</title>
        <authorList>
            <person name="Chen R.W."/>
        </authorList>
    </citation>
    <scope>NUCLEOTIDE SEQUENCE [LARGE SCALE GENOMIC DNA]</scope>
    <source>
        <strain evidence="10 11">SCSIO 52915</strain>
    </source>
</reference>
<dbReference type="EMBL" id="CP045121">
    <property type="protein sequence ID" value="QIN80577.1"/>
    <property type="molecule type" value="Genomic_DNA"/>
</dbReference>
<dbReference type="InterPro" id="IPR000089">
    <property type="entry name" value="Biotin_lipoyl"/>
</dbReference>
<dbReference type="NCBIfam" id="TIGR00531">
    <property type="entry name" value="BCCP"/>
    <property type="match status" value="1"/>
</dbReference>
<evidence type="ECO:0000256" key="8">
    <source>
        <dbReference type="RuleBase" id="RU364072"/>
    </source>
</evidence>
<keyword evidence="5 8" id="KW-0443">Lipid metabolism</keyword>
<evidence type="ECO:0000256" key="2">
    <source>
        <dbReference type="ARBA" id="ARBA00017562"/>
    </source>
</evidence>
<evidence type="ECO:0000256" key="4">
    <source>
        <dbReference type="ARBA" id="ARBA00022832"/>
    </source>
</evidence>
<proteinExistence type="predicted"/>
<dbReference type="Pfam" id="PF00364">
    <property type="entry name" value="Biotin_lipoyl"/>
    <property type="match status" value="1"/>
</dbReference>
<dbReference type="UniPathway" id="UPA00094"/>
<evidence type="ECO:0000313" key="10">
    <source>
        <dbReference type="EMBL" id="QIN80577.1"/>
    </source>
</evidence>
<dbReference type="AlphaFoldDB" id="A0A6G8Q2N3"/>
<dbReference type="PANTHER" id="PTHR45266:SF3">
    <property type="entry name" value="OXALOACETATE DECARBOXYLASE ALPHA CHAIN"/>
    <property type="match status" value="1"/>
</dbReference>
<evidence type="ECO:0000259" key="9">
    <source>
        <dbReference type="PROSITE" id="PS50968"/>
    </source>
</evidence>